<keyword evidence="4" id="KW-1185">Reference proteome</keyword>
<dbReference type="RefSeq" id="WP_344954854.1">
    <property type="nucleotide sequence ID" value="NZ_BAABCX010000001.1"/>
</dbReference>
<comment type="caution">
    <text evidence="3">The sequence shown here is derived from an EMBL/GenBank/DDBJ whole genome shotgun (WGS) entry which is preliminary data.</text>
</comment>
<gene>
    <name evidence="3" type="ORF">GCM10022394_07360</name>
</gene>
<reference evidence="4" key="1">
    <citation type="journal article" date="2019" name="Int. J. Syst. Evol. Microbiol.">
        <title>The Global Catalogue of Microorganisms (GCM) 10K type strain sequencing project: providing services to taxonomists for standard genome sequencing and annotation.</title>
        <authorList>
            <consortium name="The Broad Institute Genomics Platform"/>
            <consortium name="The Broad Institute Genome Sequencing Center for Infectious Disease"/>
            <person name="Wu L."/>
            <person name="Ma J."/>
        </authorList>
    </citation>
    <scope>NUCLEOTIDE SEQUENCE [LARGE SCALE GENOMIC DNA]</scope>
    <source>
        <strain evidence="4">JCM 17110</strain>
    </source>
</reference>
<organism evidence="3 4">
    <name type="scientific">Zobellella aerophila</name>
    <dbReference type="NCBI Taxonomy" id="870480"/>
    <lineage>
        <taxon>Bacteria</taxon>
        <taxon>Pseudomonadati</taxon>
        <taxon>Pseudomonadota</taxon>
        <taxon>Gammaproteobacteria</taxon>
        <taxon>Aeromonadales</taxon>
        <taxon>Aeromonadaceae</taxon>
        <taxon>Zobellella</taxon>
    </lineage>
</organism>
<sequence>MNYLKALLLVPLCWSAPTLAQTIEEIFPYTVQSHSASGVISMNSHAAILGEGRASGLVEFKRFNNNHQHARCYGDRCYVDNDFSATVSVDFNKLKDREDVYIIDNAHNVENHEVFGNGSGEDLYIINGDLDVKPHGRVGGSNNGALVFVNGNANIKGQFYGYLYATGDITLQTPHGDFCGRVSSRDLTMQSHAEIDSSNSCSYDFSWFDKEQEQPTLDVVEQIGYVNGEDGNAAKITIASSGAATEQEFQLSYGGGELSYKRVGDSGPYTPLANNGDYRLPLNTPLYIKYNRPTALPLTLIPKAEGQAPQSVELAFVPYRVEVQPAGQCPPVGDAFIYADHSGCPVLARAGESTSVPLTFLAYGVDGSNDQQGAELPGYNFNLPEEVTISEPSAGSGSTPLDAFDDEIGFTQVTLVKAVVADHCASYADNCGNRLTKGSSANIGRTVPASLRVKESVSGDLEQNVVYAAQPDPIGFARLPGFVVEGLDTNGNSLPSYSGEFAGGLKANSEFWLDSILSSSPMKLAYSEPESGQHLIELDPDGLILKKELPFAETSLAQPLQLTIGGHDHTQGVDDETTLADEQDRLRYGFLTLEDTELPINTDGHIRGQLYYLDKGNNPVPETENHFSFASHIKNGAAITATATKPEGAASPSLAVDNDGNGLDGIIVTGYQRAAEFEVELEVDQWLQPHDGDTLVSPSARLNITEERRKHANDRTFNRREVVR</sequence>
<accession>A0ABP6V876</accession>
<evidence type="ECO:0000313" key="3">
    <source>
        <dbReference type="EMBL" id="GAA3530586.1"/>
    </source>
</evidence>
<feature type="signal peptide" evidence="1">
    <location>
        <begin position="1"/>
        <end position="20"/>
    </location>
</feature>
<dbReference type="Pfam" id="PF20419">
    <property type="entry name" value="DUF6701"/>
    <property type="match status" value="1"/>
</dbReference>
<dbReference type="Proteomes" id="UP001500795">
    <property type="component" value="Unassembled WGS sequence"/>
</dbReference>
<name>A0ABP6V876_9GAMM</name>
<proteinExistence type="predicted"/>
<feature type="chain" id="PRO_5046689303" description="DUF6701 domain-containing protein" evidence="1">
    <location>
        <begin position="21"/>
        <end position="724"/>
    </location>
</feature>
<evidence type="ECO:0000259" key="2">
    <source>
        <dbReference type="Pfam" id="PF20419"/>
    </source>
</evidence>
<evidence type="ECO:0000256" key="1">
    <source>
        <dbReference type="SAM" id="SignalP"/>
    </source>
</evidence>
<feature type="domain" description="DUF6701" evidence="2">
    <location>
        <begin position="323"/>
        <end position="701"/>
    </location>
</feature>
<evidence type="ECO:0000313" key="4">
    <source>
        <dbReference type="Proteomes" id="UP001500795"/>
    </source>
</evidence>
<protein>
    <recommendedName>
        <fullName evidence="2">DUF6701 domain-containing protein</fullName>
    </recommendedName>
</protein>
<dbReference type="EMBL" id="BAABCX010000001">
    <property type="protein sequence ID" value="GAA3530586.1"/>
    <property type="molecule type" value="Genomic_DNA"/>
</dbReference>
<dbReference type="InterPro" id="IPR046524">
    <property type="entry name" value="DUF6701"/>
</dbReference>
<keyword evidence="1" id="KW-0732">Signal</keyword>